<evidence type="ECO:0000313" key="2">
    <source>
        <dbReference type="EMBL" id="CEM33241.1"/>
    </source>
</evidence>
<name>A0A0G4GRP2_9ALVE</name>
<reference evidence="2" key="1">
    <citation type="submission" date="2014-11" db="EMBL/GenBank/DDBJ databases">
        <authorList>
            <person name="Otto D Thomas"/>
            <person name="Naeem Raeece"/>
        </authorList>
    </citation>
    <scope>NUCLEOTIDE SEQUENCE</scope>
</reference>
<evidence type="ECO:0000256" key="1">
    <source>
        <dbReference type="SAM" id="MobiDB-lite"/>
    </source>
</evidence>
<feature type="compositionally biased region" description="Gly residues" evidence="1">
    <location>
        <begin position="144"/>
        <end position="154"/>
    </location>
</feature>
<accession>A0A0G4GRP2</accession>
<feature type="compositionally biased region" description="Acidic residues" evidence="1">
    <location>
        <begin position="109"/>
        <end position="126"/>
    </location>
</feature>
<sequence length="154" mass="15239">MSLGARDATAFCKSPGRCRLPEEKSPPGAKPAAARCSAPSPACCLARRDISTMDCLTGVSKKRDTTDAVGDLLGAAAAAAAAAASGNNAAGIGNANVVADAFSLGEGAGIEDEEEEEEEAEAEAEAEAEFAIWSGPGPVSICQQGGGSGSKTAH</sequence>
<feature type="region of interest" description="Disordered" evidence="1">
    <location>
        <begin position="107"/>
        <end position="126"/>
    </location>
</feature>
<gene>
    <name evidence="2" type="ORF">Cvel_23091</name>
</gene>
<proteinExistence type="predicted"/>
<dbReference type="VEuPathDB" id="CryptoDB:Cvel_23091"/>
<protein>
    <submittedName>
        <fullName evidence="2">Uncharacterized protein</fullName>
    </submittedName>
</protein>
<organism evidence="2">
    <name type="scientific">Chromera velia CCMP2878</name>
    <dbReference type="NCBI Taxonomy" id="1169474"/>
    <lineage>
        <taxon>Eukaryota</taxon>
        <taxon>Sar</taxon>
        <taxon>Alveolata</taxon>
        <taxon>Colpodellida</taxon>
        <taxon>Chromeraceae</taxon>
        <taxon>Chromera</taxon>
    </lineage>
</organism>
<feature type="region of interest" description="Disordered" evidence="1">
    <location>
        <begin position="16"/>
        <end position="36"/>
    </location>
</feature>
<dbReference type="EMBL" id="CDMZ01001482">
    <property type="protein sequence ID" value="CEM33241.1"/>
    <property type="molecule type" value="Genomic_DNA"/>
</dbReference>
<dbReference type="AlphaFoldDB" id="A0A0G4GRP2"/>
<feature type="region of interest" description="Disordered" evidence="1">
    <location>
        <begin position="133"/>
        <end position="154"/>
    </location>
</feature>